<dbReference type="PROSITE" id="PS50949">
    <property type="entry name" value="HTH_GNTR"/>
    <property type="match status" value="1"/>
</dbReference>
<keyword evidence="8" id="KW-1185">Reference proteome</keyword>
<name>A0A9P6XS60_9FUNG</name>
<evidence type="ECO:0000256" key="4">
    <source>
        <dbReference type="ARBA" id="ARBA00023163"/>
    </source>
</evidence>
<evidence type="ECO:0000313" key="7">
    <source>
        <dbReference type="EMBL" id="KAG1531107.1"/>
    </source>
</evidence>
<dbReference type="InterPro" id="IPR051446">
    <property type="entry name" value="HTH_trans_reg/aminotransferase"/>
</dbReference>
<evidence type="ECO:0000313" key="8">
    <source>
        <dbReference type="Proteomes" id="UP000740926"/>
    </source>
</evidence>
<dbReference type="CDD" id="cd07377">
    <property type="entry name" value="WHTH_GntR"/>
    <property type="match status" value="1"/>
</dbReference>
<sequence length="126" mass="13325">MIDRRPKDGLPPLVPNSADPLYRQVYERFRSAITQGTLAPGDRIPSARALAKEMGVARGTIEVAHDRHPGSSAPGTARRCGASARNPRRRTWLASSVRHPAVPDGRAGAGRVSPHAVGPAGRPAIA</sequence>
<feature type="domain" description="HTH gntR-type" evidence="6">
    <location>
        <begin position="19"/>
        <end position="87"/>
    </location>
</feature>
<evidence type="ECO:0000256" key="2">
    <source>
        <dbReference type="ARBA" id="ARBA00023015"/>
    </source>
</evidence>
<organism evidence="7 8">
    <name type="scientific">Rhizopus delemar</name>
    <dbReference type="NCBI Taxonomy" id="936053"/>
    <lineage>
        <taxon>Eukaryota</taxon>
        <taxon>Fungi</taxon>
        <taxon>Fungi incertae sedis</taxon>
        <taxon>Mucoromycota</taxon>
        <taxon>Mucoromycotina</taxon>
        <taxon>Mucoromycetes</taxon>
        <taxon>Mucorales</taxon>
        <taxon>Mucorineae</taxon>
        <taxon>Rhizopodaceae</taxon>
        <taxon>Rhizopus</taxon>
    </lineage>
</organism>
<dbReference type="GO" id="GO:0003677">
    <property type="term" value="F:DNA binding"/>
    <property type="evidence" value="ECO:0007669"/>
    <property type="project" value="UniProtKB-KW"/>
</dbReference>
<feature type="region of interest" description="Disordered" evidence="5">
    <location>
        <begin position="64"/>
        <end position="126"/>
    </location>
</feature>
<proteinExistence type="predicted"/>
<accession>A0A9P6XS60</accession>
<evidence type="ECO:0000256" key="1">
    <source>
        <dbReference type="ARBA" id="ARBA00022898"/>
    </source>
</evidence>
<evidence type="ECO:0000259" key="6">
    <source>
        <dbReference type="PROSITE" id="PS50949"/>
    </source>
</evidence>
<reference evidence="7 8" key="1">
    <citation type="journal article" date="2020" name="Microb. Genom.">
        <title>Genetic diversity of clinical and environmental Mucorales isolates obtained from an investigation of mucormycosis cases among solid organ transplant recipients.</title>
        <authorList>
            <person name="Nguyen M.H."/>
            <person name="Kaul D."/>
            <person name="Muto C."/>
            <person name="Cheng S.J."/>
            <person name="Richter R.A."/>
            <person name="Bruno V.M."/>
            <person name="Liu G."/>
            <person name="Beyhan S."/>
            <person name="Sundermann A.J."/>
            <person name="Mounaud S."/>
            <person name="Pasculle A.W."/>
            <person name="Nierman W.C."/>
            <person name="Driscoll E."/>
            <person name="Cumbie R."/>
            <person name="Clancy C.J."/>
            <person name="Dupont C.L."/>
        </authorList>
    </citation>
    <scope>NUCLEOTIDE SEQUENCE [LARGE SCALE GENOMIC DNA]</scope>
    <source>
        <strain evidence="7 8">GL24</strain>
    </source>
</reference>
<dbReference type="InterPro" id="IPR036390">
    <property type="entry name" value="WH_DNA-bd_sf"/>
</dbReference>
<evidence type="ECO:0000256" key="3">
    <source>
        <dbReference type="ARBA" id="ARBA00023125"/>
    </source>
</evidence>
<protein>
    <recommendedName>
        <fullName evidence="6">HTH gntR-type domain-containing protein</fullName>
    </recommendedName>
</protein>
<dbReference type="GO" id="GO:0003700">
    <property type="term" value="F:DNA-binding transcription factor activity"/>
    <property type="evidence" value="ECO:0007669"/>
    <property type="project" value="InterPro"/>
</dbReference>
<keyword evidence="2" id="KW-0805">Transcription regulation</keyword>
<dbReference type="PANTHER" id="PTHR46577:SF1">
    <property type="entry name" value="HTH-TYPE TRANSCRIPTIONAL REGULATORY PROTEIN GABR"/>
    <property type="match status" value="1"/>
</dbReference>
<keyword evidence="3" id="KW-0238">DNA-binding</keyword>
<dbReference type="PANTHER" id="PTHR46577">
    <property type="entry name" value="HTH-TYPE TRANSCRIPTIONAL REGULATORY PROTEIN GABR"/>
    <property type="match status" value="1"/>
</dbReference>
<dbReference type="SUPFAM" id="SSF46785">
    <property type="entry name" value="Winged helix' DNA-binding domain"/>
    <property type="match status" value="1"/>
</dbReference>
<dbReference type="Gene3D" id="1.10.10.10">
    <property type="entry name" value="Winged helix-like DNA-binding domain superfamily/Winged helix DNA-binding domain"/>
    <property type="match status" value="1"/>
</dbReference>
<gene>
    <name evidence="7" type="ORF">G6F50_016894</name>
</gene>
<evidence type="ECO:0000256" key="5">
    <source>
        <dbReference type="SAM" id="MobiDB-lite"/>
    </source>
</evidence>
<dbReference type="Pfam" id="PF00392">
    <property type="entry name" value="GntR"/>
    <property type="match status" value="1"/>
</dbReference>
<keyword evidence="1" id="KW-0663">Pyridoxal phosphate</keyword>
<dbReference type="InterPro" id="IPR036388">
    <property type="entry name" value="WH-like_DNA-bd_sf"/>
</dbReference>
<dbReference type="Proteomes" id="UP000740926">
    <property type="component" value="Unassembled WGS sequence"/>
</dbReference>
<dbReference type="InterPro" id="IPR000524">
    <property type="entry name" value="Tscrpt_reg_HTH_GntR"/>
</dbReference>
<dbReference type="EMBL" id="JAANIU010011347">
    <property type="protein sequence ID" value="KAG1531107.1"/>
    <property type="molecule type" value="Genomic_DNA"/>
</dbReference>
<keyword evidence="4" id="KW-0804">Transcription</keyword>
<dbReference type="AlphaFoldDB" id="A0A9P6XS60"/>
<comment type="caution">
    <text evidence="7">The sequence shown here is derived from an EMBL/GenBank/DDBJ whole genome shotgun (WGS) entry which is preliminary data.</text>
</comment>